<keyword evidence="1" id="KW-1185">Reference proteome</keyword>
<reference evidence="2" key="1">
    <citation type="submission" date="2016-11" db="UniProtKB">
        <authorList>
            <consortium name="WormBaseParasite"/>
        </authorList>
    </citation>
    <scope>IDENTIFICATION</scope>
</reference>
<name>A0A1I7Y6P4_9BILA</name>
<dbReference type="Proteomes" id="UP000095287">
    <property type="component" value="Unplaced"/>
</dbReference>
<organism evidence="1 2">
    <name type="scientific">Steinernema glaseri</name>
    <dbReference type="NCBI Taxonomy" id="37863"/>
    <lineage>
        <taxon>Eukaryota</taxon>
        <taxon>Metazoa</taxon>
        <taxon>Ecdysozoa</taxon>
        <taxon>Nematoda</taxon>
        <taxon>Chromadorea</taxon>
        <taxon>Rhabditida</taxon>
        <taxon>Tylenchina</taxon>
        <taxon>Panagrolaimomorpha</taxon>
        <taxon>Strongyloidoidea</taxon>
        <taxon>Steinernematidae</taxon>
        <taxon>Steinernema</taxon>
    </lineage>
</organism>
<evidence type="ECO:0000313" key="1">
    <source>
        <dbReference type="Proteomes" id="UP000095287"/>
    </source>
</evidence>
<dbReference type="WBParaSite" id="L893_g13290.t1">
    <property type="protein sequence ID" value="L893_g13290.t1"/>
    <property type="gene ID" value="L893_g13290"/>
</dbReference>
<dbReference type="AlphaFoldDB" id="A0A1I7Y6P4"/>
<evidence type="ECO:0000313" key="2">
    <source>
        <dbReference type="WBParaSite" id="L893_g13290.t1"/>
    </source>
</evidence>
<accession>A0A1I7Y6P4</accession>
<sequence>MDSLSFYFVAEVVARLESMEDVQKLGGVWSAAAEEEADSRILCTLRLTVRKTYSFDCEPGGPLTFKEVEKLNLKHLRVTRIVILFNVRRGGMVLHEYSESESASEMLSFAYRYFTCGHHLSAVFDPVDMWRDWQLLIVQGICDLNNIREVFFMHGWLADPESIFQLLKNANPEVLKLHNAWSDSNLRLMLSWWADRNIKEFHIHTMQTDLNMDLLKHIYQLWEDGFFATRSFYADLKAKVSDRKLTPMLGQPTGEGLDKEWRVEHPSRKTFQLSRFRVGDVRMRLTIA</sequence>
<proteinExistence type="predicted"/>
<protein>
    <submittedName>
        <fullName evidence="2">FBA_2 domain-containing protein</fullName>
    </submittedName>
</protein>